<evidence type="ECO:0000256" key="1">
    <source>
        <dbReference type="ARBA" id="ARBA00004141"/>
    </source>
</evidence>
<dbReference type="Pfam" id="PF07690">
    <property type="entry name" value="MFS_1"/>
    <property type="match status" value="1"/>
</dbReference>
<dbReference type="InterPro" id="IPR011701">
    <property type="entry name" value="MFS"/>
</dbReference>
<feature type="transmembrane region" description="Helical" evidence="6">
    <location>
        <begin position="480"/>
        <end position="502"/>
    </location>
</feature>
<dbReference type="PROSITE" id="PS50850">
    <property type="entry name" value="MFS"/>
    <property type="match status" value="1"/>
</dbReference>
<feature type="transmembrane region" description="Helical" evidence="6">
    <location>
        <begin position="171"/>
        <end position="191"/>
    </location>
</feature>
<dbReference type="Gene3D" id="1.20.1250.20">
    <property type="entry name" value="MFS general substrate transporter like domains"/>
    <property type="match status" value="1"/>
</dbReference>
<gene>
    <name evidence="8" type="ORF">ONZ51_g8949</name>
</gene>
<keyword evidence="4 6" id="KW-0472">Membrane</keyword>
<evidence type="ECO:0000256" key="2">
    <source>
        <dbReference type="ARBA" id="ARBA00022692"/>
    </source>
</evidence>
<dbReference type="FunFam" id="1.20.1250.20:FF:000011">
    <property type="entry name" value="MFS multidrug transporter, putative"/>
    <property type="match status" value="1"/>
</dbReference>
<organism evidence="8 9">
    <name type="scientific">Trametes cubensis</name>
    <dbReference type="NCBI Taxonomy" id="1111947"/>
    <lineage>
        <taxon>Eukaryota</taxon>
        <taxon>Fungi</taxon>
        <taxon>Dikarya</taxon>
        <taxon>Basidiomycota</taxon>
        <taxon>Agaricomycotina</taxon>
        <taxon>Agaricomycetes</taxon>
        <taxon>Polyporales</taxon>
        <taxon>Polyporaceae</taxon>
        <taxon>Trametes</taxon>
    </lineage>
</organism>
<keyword evidence="9" id="KW-1185">Reference proteome</keyword>
<proteinExistence type="predicted"/>
<name>A0AAD7TMM6_9APHY</name>
<dbReference type="SUPFAM" id="SSF103473">
    <property type="entry name" value="MFS general substrate transporter"/>
    <property type="match status" value="1"/>
</dbReference>
<feature type="transmembrane region" description="Helical" evidence="6">
    <location>
        <begin position="231"/>
        <end position="251"/>
    </location>
</feature>
<keyword evidence="2 6" id="KW-0812">Transmembrane</keyword>
<feature type="region of interest" description="Disordered" evidence="5">
    <location>
        <begin position="14"/>
        <end position="67"/>
    </location>
</feature>
<comment type="caution">
    <text evidence="8">The sequence shown here is derived from an EMBL/GenBank/DDBJ whole genome shotgun (WGS) entry which is preliminary data.</text>
</comment>
<dbReference type="PANTHER" id="PTHR23502:SF74">
    <property type="entry name" value="MAJOR FACILITATOR SUPERFAMILY (MFS) PROFILE DOMAIN-CONTAINING PROTEIN"/>
    <property type="match status" value="1"/>
</dbReference>
<keyword evidence="3 6" id="KW-1133">Transmembrane helix</keyword>
<dbReference type="AlphaFoldDB" id="A0AAD7TMM6"/>
<feature type="transmembrane region" description="Helical" evidence="6">
    <location>
        <begin position="348"/>
        <end position="367"/>
    </location>
</feature>
<reference evidence="8" key="1">
    <citation type="submission" date="2022-11" db="EMBL/GenBank/DDBJ databases">
        <title>Genome Sequence of Cubamyces cubensis.</title>
        <authorList>
            <person name="Buettner E."/>
        </authorList>
    </citation>
    <scope>NUCLEOTIDE SEQUENCE</scope>
    <source>
        <strain evidence="8">MPL-01</strain>
    </source>
</reference>
<dbReference type="GO" id="GO:0022857">
    <property type="term" value="F:transmembrane transporter activity"/>
    <property type="evidence" value="ECO:0007669"/>
    <property type="project" value="InterPro"/>
</dbReference>
<dbReference type="InterPro" id="IPR020846">
    <property type="entry name" value="MFS_dom"/>
</dbReference>
<evidence type="ECO:0000256" key="5">
    <source>
        <dbReference type="SAM" id="MobiDB-lite"/>
    </source>
</evidence>
<feature type="transmembrane region" description="Helical" evidence="6">
    <location>
        <begin position="141"/>
        <end position="159"/>
    </location>
</feature>
<dbReference type="Proteomes" id="UP001215151">
    <property type="component" value="Unassembled WGS sequence"/>
</dbReference>
<protein>
    <recommendedName>
        <fullName evidence="7">Major facilitator superfamily (MFS) profile domain-containing protein</fullName>
    </recommendedName>
</protein>
<evidence type="ECO:0000256" key="6">
    <source>
        <dbReference type="SAM" id="Phobius"/>
    </source>
</evidence>
<dbReference type="PANTHER" id="PTHR23502">
    <property type="entry name" value="MAJOR FACILITATOR SUPERFAMILY"/>
    <property type="match status" value="1"/>
</dbReference>
<evidence type="ECO:0000259" key="7">
    <source>
        <dbReference type="PROSITE" id="PS50850"/>
    </source>
</evidence>
<feature type="transmembrane region" description="Helical" evidence="6">
    <location>
        <begin position="74"/>
        <end position="91"/>
    </location>
</feature>
<feature type="transmembrane region" description="Helical" evidence="6">
    <location>
        <begin position="413"/>
        <end position="441"/>
    </location>
</feature>
<dbReference type="EMBL" id="JAPEVG010000287">
    <property type="protein sequence ID" value="KAJ8469493.1"/>
    <property type="molecule type" value="Genomic_DNA"/>
</dbReference>
<evidence type="ECO:0000313" key="8">
    <source>
        <dbReference type="EMBL" id="KAJ8469493.1"/>
    </source>
</evidence>
<evidence type="ECO:0000256" key="4">
    <source>
        <dbReference type="ARBA" id="ARBA00023136"/>
    </source>
</evidence>
<evidence type="ECO:0000313" key="9">
    <source>
        <dbReference type="Proteomes" id="UP001215151"/>
    </source>
</evidence>
<accession>A0AAD7TMM6</accession>
<feature type="domain" description="Major facilitator superfamily (MFS) profile" evidence="7">
    <location>
        <begin position="72"/>
        <end position="506"/>
    </location>
</feature>
<comment type="subcellular location">
    <subcellularLocation>
        <location evidence="1">Membrane</location>
        <topology evidence="1">Multi-pass membrane protein</topology>
    </subcellularLocation>
</comment>
<dbReference type="GO" id="GO:0005886">
    <property type="term" value="C:plasma membrane"/>
    <property type="evidence" value="ECO:0007669"/>
    <property type="project" value="TreeGrafter"/>
</dbReference>
<dbReference type="InterPro" id="IPR036259">
    <property type="entry name" value="MFS_trans_sf"/>
</dbReference>
<feature type="transmembrane region" description="Helical" evidence="6">
    <location>
        <begin position="388"/>
        <end position="407"/>
    </location>
</feature>
<dbReference type="CDD" id="cd17323">
    <property type="entry name" value="MFS_Tpo1_MDR_like"/>
    <property type="match status" value="1"/>
</dbReference>
<feature type="transmembrane region" description="Helical" evidence="6">
    <location>
        <begin position="453"/>
        <end position="474"/>
    </location>
</feature>
<feature type="transmembrane region" description="Helical" evidence="6">
    <location>
        <begin position="203"/>
        <end position="225"/>
    </location>
</feature>
<evidence type="ECO:0000256" key="3">
    <source>
        <dbReference type="ARBA" id="ARBA00022989"/>
    </source>
</evidence>
<sequence>MRIPIPQLEAELRREELRAEEYGGDDPVDPPPKEGGNIPIPAAVNEKQADPNKVTWDGPGDPENPQNWSRSRKWFITVLCLLMTVNVTFASSAPSAAGLYIAAEFHASTEMAYLVTSVFLCGYIVGPILWGPGSELFGRRIVFRVTLIAYVLLHLGQALAHNLTTLLVTRFLTGVFACAPLTNCGGVLVDIWDPITRGTATALFSAGIFVGPVLGPIVGGFLTMSFLGWRWVFWIMMIFAGTCTVLALIFLPETYAPVLLQWKAQRLRKAEPKLNADVYAEHERSDWSFKGLVHRTLYRPIQMLLLEPILILVTIYLSLVYGILYALFEALPVIFVGTRGFNIGQSGLIFIGVGIGTTIGAYMTIPLSKHYPQLIVKWRGFPPPEERLLGAMIGAPALVIGCFWLGWTGQYPSIHWIVPAIATVPIGASVALVFNSFLAYLIDTYLQYSASAFSANTMVRSCVGAAFPLFTVQMFNRLGINWACTLIGCCALLLAPSPFLFYKYGTWIRSKSKFSPCLDLVIAKEIAAAEAAAAAKGEEKV</sequence>
<feature type="transmembrane region" description="Helical" evidence="6">
    <location>
        <begin position="111"/>
        <end position="129"/>
    </location>
</feature>
<feature type="transmembrane region" description="Helical" evidence="6">
    <location>
        <begin position="304"/>
        <end position="328"/>
    </location>
</feature>